<name>A0A0L8MQM5_STRVG</name>
<organism evidence="1 2">
    <name type="scientific">Streptomyces virginiae</name>
    <name type="common">Streptomyces cinnamonensis</name>
    <dbReference type="NCBI Taxonomy" id="1961"/>
    <lineage>
        <taxon>Bacteria</taxon>
        <taxon>Bacillati</taxon>
        <taxon>Actinomycetota</taxon>
        <taxon>Actinomycetes</taxon>
        <taxon>Kitasatosporales</taxon>
        <taxon>Streptomycetaceae</taxon>
        <taxon>Streptomyces</taxon>
    </lineage>
</organism>
<accession>A0A0L8MQM5</accession>
<sequence>MERHELMRLLAGDDAASKAALASLADGADYVVWEDVGLSSEVYAQGHESRRRSYQRRGLETLGLERAVQLLREHAQPVHTGRITAVDSSWIFQLFLTEDGSELVACIGGRRPERRPPE</sequence>
<dbReference type="OrthoDB" id="4323858at2"/>
<proteinExistence type="predicted"/>
<dbReference type="Proteomes" id="UP000037084">
    <property type="component" value="Unassembled WGS sequence"/>
</dbReference>
<gene>
    <name evidence="1" type="ORF">ADK75_16035</name>
</gene>
<evidence type="ECO:0000313" key="1">
    <source>
        <dbReference type="EMBL" id="KOG52701.1"/>
    </source>
</evidence>
<protein>
    <submittedName>
        <fullName evidence="1">Uncharacterized protein</fullName>
    </submittedName>
</protein>
<dbReference type="PATRIC" id="fig|1961.12.peg.3670"/>
<dbReference type="RefSeq" id="WP_053171654.1">
    <property type="nucleotide sequence ID" value="NZ_LGUV01000177.1"/>
</dbReference>
<dbReference type="AlphaFoldDB" id="A0A0L8MQM5"/>
<evidence type="ECO:0000313" key="2">
    <source>
        <dbReference type="Proteomes" id="UP000037084"/>
    </source>
</evidence>
<comment type="caution">
    <text evidence="1">The sequence shown here is derived from an EMBL/GenBank/DDBJ whole genome shotgun (WGS) entry which is preliminary data.</text>
</comment>
<dbReference type="EMBL" id="LGUV01000177">
    <property type="protein sequence ID" value="KOG52701.1"/>
    <property type="molecule type" value="Genomic_DNA"/>
</dbReference>
<reference evidence="2" key="1">
    <citation type="submission" date="2015-07" db="EMBL/GenBank/DDBJ databases">
        <authorList>
            <consortium name="Consortium for Microbial Forensics and Genomics (microFORGE)"/>
            <person name="Knight B.M."/>
            <person name="Roberts D.P."/>
            <person name="Lin D."/>
            <person name="Hari K."/>
            <person name="Fletcher J."/>
            <person name="Melcher U."/>
            <person name="Blagden T."/>
            <person name="Winegar R.A."/>
        </authorList>
    </citation>
    <scope>NUCLEOTIDE SEQUENCE [LARGE SCALE GENOMIC DNA]</scope>
    <source>
        <strain evidence="2">NRRL B-1447</strain>
    </source>
</reference>